<dbReference type="GO" id="GO:0061630">
    <property type="term" value="F:ubiquitin protein ligase activity"/>
    <property type="evidence" value="ECO:0007669"/>
    <property type="project" value="UniProtKB-EC"/>
</dbReference>
<evidence type="ECO:0000256" key="12">
    <source>
        <dbReference type="PROSITE-ProRule" id="PRU00175"/>
    </source>
</evidence>
<dbReference type="SMART" id="SM00647">
    <property type="entry name" value="IBR"/>
    <property type="match status" value="2"/>
</dbReference>
<dbReference type="PROSITE" id="PS51873">
    <property type="entry name" value="TRIAD"/>
    <property type="match status" value="1"/>
</dbReference>
<organism evidence="16 17">
    <name type="scientific">Cinchona calisaya</name>
    <dbReference type="NCBI Taxonomy" id="153742"/>
    <lineage>
        <taxon>Eukaryota</taxon>
        <taxon>Viridiplantae</taxon>
        <taxon>Streptophyta</taxon>
        <taxon>Embryophyta</taxon>
        <taxon>Tracheophyta</taxon>
        <taxon>Spermatophyta</taxon>
        <taxon>Magnoliopsida</taxon>
        <taxon>eudicotyledons</taxon>
        <taxon>Gunneridae</taxon>
        <taxon>Pentapetalae</taxon>
        <taxon>asterids</taxon>
        <taxon>lamiids</taxon>
        <taxon>Gentianales</taxon>
        <taxon>Rubiaceae</taxon>
        <taxon>Cinchonoideae</taxon>
        <taxon>Cinchoneae</taxon>
        <taxon>Cinchona</taxon>
    </lineage>
</organism>
<dbReference type="InterPro" id="IPR013083">
    <property type="entry name" value="Znf_RING/FYVE/PHD"/>
</dbReference>
<keyword evidence="11" id="KW-0862">Zinc</keyword>
<dbReference type="EC" id="2.3.2.31" evidence="5"/>
<evidence type="ECO:0000256" key="1">
    <source>
        <dbReference type="ARBA" id="ARBA00001798"/>
    </source>
</evidence>
<evidence type="ECO:0000256" key="7">
    <source>
        <dbReference type="ARBA" id="ARBA00022723"/>
    </source>
</evidence>
<dbReference type="Proteomes" id="UP001630127">
    <property type="component" value="Unassembled WGS sequence"/>
</dbReference>
<keyword evidence="13" id="KW-0472">Membrane</keyword>
<sequence length="393" mass="44981">MDENYTLLSSIQPNVSDFRQMMSTSGDPLELLPTKFISSISVFFLLLAVTGLIWVLFSNKNMKNANIRQIKKVLAGDHSETFEPKYTKSHGIVDNKVAQHVKLDRRAQIEEWRNFSKQLGRRMQRSSSQEFTKISDSNYSMELQIQEVLLATLSSQTSNTASSSTQARRILDVDSRPVKIDNDVDDASQIFCEICMDAKESWEMFKNDSCHHSFCYECTSKHIVAKIQDNLKVISCPGADCKATLDFNICRLMIPKDVLAKWDEFLCQSLIPNSQKLFCPFRDCSVMLIHDSGEVIKEIKCPACRRSFCAECHVPWHSEFTCKEFQKLNTEKGGTDDGLFKLLAKKKRWQKCPSCKMHVEKVQGCIHISCRCSYEFCYRCGSKWTGSHVCKKS</sequence>
<name>A0ABD2Z9A8_9GENT</name>
<evidence type="ECO:0000256" key="4">
    <source>
        <dbReference type="ARBA" id="ARBA00005884"/>
    </source>
</evidence>
<keyword evidence="9 12" id="KW-0863">Zinc-finger</keyword>
<gene>
    <name evidence="16" type="ORF">ACH5RR_027040</name>
</gene>
<keyword evidence="10" id="KW-0833">Ubl conjugation pathway</keyword>
<reference evidence="16 17" key="1">
    <citation type="submission" date="2024-11" db="EMBL/GenBank/DDBJ databases">
        <title>A near-complete genome assembly of Cinchona calisaya.</title>
        <authorList>
            <person name="Lian D.C."/>
            <person name="Zhao X.W."/>
            <person name="Wei L."/>
        </authorList>
    </citation>
    <scope>NUCLEOTIDE SEQUENCE [LARGE SCALE GENOMIC DNA]</scope>
    <source>
        <tissue evidence="16">Nenye</tissue>
    </source>
</reference>
<evidence type="ECO:0000256" key="3">
    <source>
        <dbReference type="ARBA" id="ARBA00003976"/>
    </source>
</evidence>
<comment type="catalytic activity">
    <reaction evidence="1">
        <text>[E2 ubiquitin-conjugating enzyme]-S-ubiquitinyl-L-cysteine + [acceptor protein]-L-lysine = [E2 ubiquitin-conjugating enzyme]-L-cysteine + [acceptor protein]-N(6)-ubiquitinyl-L-lysine.</text>
        <dbReference type="EC" id="2.3.2.31"/>
    </reaction>
</comment>
<dbReference type="InterPro" id="IPR044066">
    <property type="entry name" value="TRIAD_supradom"/>
</dbReference>
<proteinExistence type="inferred from homology"/>
<comment type="function">
    <text evidence="3">Might act as an E3 ubiquitin-protein ligase, or as part of E3 complex, which accepts ubiquitin from specific E2 ubiquitin-conjugating enzymes and then transfers it to substrates.</text>
</comment>
<accession>A0ABD2Z9A8</accession>
<dbReference type="Pfam" id="PF22191">
    <property type="entry name" value="IBR_1"/>
    <property type="match status" value="1"/>
</dbReference>
<dbReference type="CDD" id="cd22582">
    <property type="entry name" value="BRcat_RBR_unk"/>
    <property type="match status" value="1"/>
</dbReference>
<evidence type="ECO:0000313" key="16">
    <source>
        <dbReference type="EMBL" id="KAL3514323.1"/>
    </source>
</evidence>
<evidence type="ECO:0000256" key="10">
    <source>
        <dbReference type="ARBA" id="ARBA00022786"/>
    </source>
</evidence>
<dbReference type="GO" id="GO:0008270">
    <property type="term" value="F:zinc ion binding"/>
    <property type="evidence" value="ECO:0007669"/>
    <property type="project" value="UniProtKB-KW"/>
</dbReference>
<dbReference type="Pfam" id="PF01485">
    <property type="entry name" value="IBR"/>
    <property type="match status" value="1"/>
</dbReference>
<dbReference type="InterPro" id="IPR031127">
    <property type="entry name" value="E3_UB_ligase_RBR"/>
</dbReference>
<dbReference type="InterPro" id="IPR001841">
    <property type="entry name" value="Znf_RING"/>
</dbReference>
<feature type="domain" description="RING-type" evidence="14">
    <location>
        <begin position="192"/>
        <end position="237"/>
    </location>
</feature>
<protein>
    <recommendedName>
        <fullName evidence="5">RBR-type E3 ubiquitin transferase</fullName>
        <ecNumber evidence="5">2.3.2.31</ecNumber>
    </recommendedName>
</protein>
<feature type="transmembrane region" description="Helical" evidence="13">
    <location>
        <begin position="36"/>
        <end position="57"/>
    </location>
</feature>
<comment type="cofactor">
    <cofactor evidence="2">
        <name>Zn(2+)</name>
        <dbReference type="ChEBI" id="CHEBI:29105"/>
    </cofactor>
</comment>
<evidence type="ECO:0000256" key="2">
    <source>
        <dbReference type="ARBA" id="ARBA00001947"/>
    </source>
</evidence>
<feature type="domain" description="RING-type" evidence="15">
    <location>
        <begin position="188"/>
        <end position="393"/>
    </location>
</feature>
<evidence type="ECO:0000313" key="17">
    <source>
        <dbReference type="Proteomes" id="UP001630127"/>
    </source>
</evidence>
<comment type="similarity">
    <text evidence="4">Belongs to the RBR family. Ariadne subfamily.</text>
</comment>
<evidence type="ECO:0000259" key="14">
    <source>
        <dbReference type="PROSITE" id="PS50089"/>
    </source>
</evidence>
<keyword evidence="17" id="KW-1185">Reference proteome</keyword>
<dbReference type="FunFam" id="3.30.40.10:FF:000230">
    <property type="entry name" value="RBR-type E3 ubiquitin transferase"/>
    <property type="match status" value="1"/>
</dbReference>
<keyword evidence="7" id="KW-0479">Metal-binding</keyword>
<dbReference type="AlphaFoldDB" id="A0ABD2Z9A8"/>
<evidence type="ECO:0000259" key="15">
    <source>
        <dbReference type="PROSITE" id="PS51873"/>
    </source>
</evidence>
<keyword evidence="13" id="KW-0812">Transmembrane</keyword>
<comment type="caution">
    <text evidence="16">The sequence shown here is derived from an EMBL/GenBank/DDBJ whole genome shotgun (WGS) entry which is preliminary data.</text>
</comment>
<keyword evidence="6" id="KW-0808">Transferase</keyword>
<dbReference type="PROSITE" id="PS50089">
    <property type="entry name" value="ZF_RING_2"/>
    <property type="match status" value="1"/>
</dbReference>
<dbReference type="PANTHER" id="PTHR11685">
    <property type="entry name" value="RBR FAMILY RING FINGER AND IBR DOMAIN-CONTAINING"/>
    <property type="match status" value="1"/>
</dbReference>
<keyword evidence="13" id="KW-1133">Transmembrane helix</keyword>
<dbReference type="Gene3D" id="3.30.40.10">
    <property type="entry name" value="Zinc/RING finger domain, C3HC4 (zinc finger)"/>
    <property type="match status" value="1"/>
</dbReference>
<evidence type="ECO:0000256" key="9">
    <source>
        <dbReference type="ARBA" id="ARBA00022771"/>
    </source>
</evidence>
<evidence type="ECO:0000256" key="8">
    <source>
        <dbReference type="ARBA" id="ARBA00022737"/>
    </source>
</evidence>
<dbReference type="SUPFAM" id="SSF57850">
    <property type="entry name" value="RING/U-box"/>
    <property type="match status" value="3"/>
</dbReference>
<dbReference type="Gene3D" id="1.20.120.1750">
    <property type="match status" value="1"/>
</dbReference>
<dbReference type="CDD" id="cd22584">
    <property type="entry name" value="Rcat_RBR_unk"/>
    <property type="match status" value="1"/>
</dbReference>
<dbReference type="InterPro" id="IPR002867">
    <property type="entry name" value="IBR_dom"/>
</dbReference>
<evidence type="ECO:0000256" key="13">
    <source>
        <dbReference type="SAM" id="Phobius"/>
    </source>
</evidence>
<evidence type="ECO:0000256" key="5">
    <source>
        <dbReference type="ARBA" id="ARBA00012251"/>
    </source>
</evidence>
<keyword evidence="8" id="KW-0677">Repeat</keyword>
<dbReference type="EMBL" id="JBJUIK010000011">
    <property type="protein sequence ID" value="KAL3514323.1"/>
    <property type="molecule type" value="Genomic_DNA"/>
</dbReference>
<evidence type="ECO:0000256" key="11">
    <source>
        <dbReference type="ARBA" id="ARBA00022833"/>
    </source>
</evidence>
<evidence type="ECO:0000256" key="6">
    <source>
        <dbReference type="ARBA" id="ARBA00022679"/>
    </source>
</evidence>